<feature type="chain" id="PRO_5029716266" evidence="1">
    <location>
        <begin position="32"/>
        <end position="125"/>
    </location>
</feature>
<dbReference type="AlphaFoldDB" id="A0A7M5VAS5"/>
<protein>
    <submittedName>
        <fullName evidence="2">Uncharacterized protein</fullName>
    </submittedName>
</protein>
<feature type="signal peptide" evidence="1">
    <location>
        <begin position="1"/>
        <end position="31"/>
    </location>
</feature>
<reference evidence="2" key="1">
    <citation type="submission" date="2021-01" db="UniProtKB">
        <authorList>
            <consortium name="EnsemblMetazoa"/>
        </authorList>
    </citation>
    <scope>IDENTIFICATION</scope>
</reference>
<organism evidence="2 3">
    <name type="scientific">Clytia hemisphaerica</name>
    <dbReference type="NCBI Taxonomy" id="252671"/>
    <lineage>
        <taxon>Eukaryota</taxon>
        <taxon>Metazoa</taxon>
        <taxon>Cnidaria</taxon>
        <taxon>Hydrozoa</taxon>
        <taxon>Hydroidolina</taxon>
        <taxon>Leptothecata</taxon>
        <taxon>Obeliida</taxon>
        <taxon>Clytiidae</taxon>
        <taxon>Clytia</taxon>
    </lineage>
</organism>
<keyword evidence="3" id="KW-1185">Reference proteome</keyword>
<proteinExistence type="predicted"/>
<evidence type="ECO:0000313" key="3">
    <source>
        <dbReference type="Proteomes" id="UP000594262"/>
    </source>
</evidence>
<accession>A0A7M5VAS5</accession>
<dbReference type="Proteomes" id="UP000594262">
    <property type="component" value="Unplaced"/>
</dbReference>
<evidence type="ECO:0000313" key="2">
    <source>
        <dbReference type="EnsemblMetazoa" id="CLYHEMP006520.1"/>
    </source>
</evidence>
<dbReference type="EnsemblMetazoa" id="CLYHEMT006520.1">
    <property type="protein sequence ID" value="CLYHEMP006520.1"/>
    <property type="gene ID" value="CLYHEMG006520"/>
</dbReference>
<keyword evidence="1" id="KW-0732">Signal</keyword>
<evidence type="ECO:0000256" key="1">
    <source>
        <dbReference type="SAM" id="SignalP"/>
    </source>
</evidence>
<name>A0A7M5VAS5_9CNID</name>
<sequence>MLSTIFRYLYHFRFWLIVIVWSMTLLNQGQTLPVNVYDELQPFSLFKTRENPFEKREKLTVDDTIKKEFKKLQDIRKLLMRMGGGSKISQQDSAFGSIGYWRGKRDELTESVPASVNPFSIWKRR</sequence>